<name>A0A1E1K7R2_9HELO</name>
<dbReference type="PANTHER" id="PTHR43135:SF3">
    <property type="entry name" value="ALPHA-D-RIBOSE 1-METHYLPHOSPHONATE 5-TRIPHOSPHATE DIPHOSPHATASE"/>
    <property type="match status" value="1"/>
</dbReference>
<dbReference type="InterPro" id="IPR011059">
    <property type="entry name" value="Metal-dep_hydrolase_composite"/>
</dbReference>
<dbReference type="InterPro" id="IPR032466">
    <property type="entry name" value="Metal_Hydrolase"/>
</dbReference>
<sequence>MGSASCYRQYPLRPWRPPAQRIFVFTNVNLVDVEAGVIHEHAAVTLSCGRIENIKFQASTFGGIEPYSNSSEIVTKIDFRGKYLCPGLFDCHVHIIAVPGEREWQETKNLNPTVSAYRHAYVCQQMLDRGFTTVRDCGGASLALKQSIEDGLIQGPRLFIAGSFLSQTGGHGDTRGPHDHTNIECCGGGSSNFPSFICDGVPECLRAARENIRTGSDFLKIMGGGGVCSPTDRIDNVQFTSEEIKAITTVARNSQTYVTSHAYTPQSIRQAMENGVMGIEHGNMIDKETAELMVEKGAYLTPTLVTYTSMNDEDFAGYMPPEAMEKNAEVYEKGLEGLKIAYDAGVNMCYGSDLLGHLGVTQLDEFIIRSKVLPPLAILRSATVTPAKMMGQDKFLGQIKQGFAADLLVLNTNPLDDITVLAQPEKHLLAVIKDGRVCMSRWKLLDQDVPKTRPCIE</sequence>
<proteinExistence type="predicted"/>
<feature type="domain" description="Amidohydrolase-related" evidence="1">
    <location>
        <begin position="83"/>
        <end position="437"/>
    </location>
</feature>
<dbReference type="PANTHER" id="PTHR43135">
    <property type="entry name" value="ALPHA-D-RIBOSE 1-METHYLPHOSPHONATE 5-TRIPHOSPHATE DIPHOSPHATASE"/>
    <property type="match status" value="1"/>
</dbReference>
<dbReference type="AlphaFoldDB" id="A0A1E1K7R2"/>
<dbReference type="InterPro" id="IPR057744">
    <property type="entry name" value="OTAase-like"/>
</dbReference>
<dbReference type="InterPro" id="IPR006680">
    <property type="entry name" value="Amidohydro-rel"/>
</dbReference>
<dbReference type="EMBL" id="FJUX01000017">
    <property type="protein sequence ID" value="CZS94133.1"/>
    <property type="molecule type" value="Genomic_DNA"/>
</dbReference>
<dbReference type="Proteomes" id="UP000178912">
    <property type="component" value="Unassembled WGS sequence"/>
</dbReference>
<dbReference type="SUPFAM" id="SSF51338">
    <property type="entry name" value="Composite domain of metallo-dependent hydrolases"/>
    <property type="match status" value="2"/>
</dbReference>
<evidence type="ECO:0000259" key="1">
    <source>
        <dbReference type="Pfam" id="PF01979"/>
    </source>
</evidence>
<dbReference type="InterPro" id="IPR051781">
    <property type="entry name" value="Metallo-dep_Hydrolase"/>
</dbReference>
<dbReference type="CDD" id="cd01299">
    <property type="entry name" value="Met_dep_hydrolase_A"/>
    <property type="match status" value="1"/>
</dbReference>
<accession>A0A1E1K7R2</accession>
<dbReference type="Gene3D" id="2.30.40.10">
    <property type="entry name" value="Urease, subunit C, domain 1"/>
    <property type="match status" value="1"/>
</dbReference>
<protein>
    <submittedName>
        <fullName evidence="2">Related to imidazolonepropionase and related amidohydrolases</fullName>
    </submittedName>
</protein>
<dbReference type="OrthoDB" id="194468at2759"/>
<evidence type="ECO:0000313" key="3">
    <source>
        <dbReference type="Proteomes" id="UP000178912"/>
    </source>
</evidence>
<keyword evidence="2" id="KW-0378">Hydrolase</keyword>
<organism evidence="2 3">
    <name type="scientific">Rhynchosporium agropyri</name>
    <dbReference type="NCBI Taxonomy" id="914238"/>
    <lineage>
        <taxon>Eukaryota</taxon>
        <taxon>Fungi</taxon>
        <taxon>Dikarya</taxon>
        <taxon>Ascomycota</taxon>
        <taxon>Pezizomycotina</taxon>
        <taxon>Leotiomycetes</taxon>
        <taxon>Helotiales</taxon>
        <taxon>Ploettnerulaceae</taxon>
        <taxon>Rhynchosporium</taxon>
    </lineage>
</organism>
<keyword evidence="3" id="KW-1185">Reference proteome</keyword>
<dbReference type="Pfam" id="PF01979">
    <property type="entry name" value="Amidohydro_1"/>
    <property type="match status" value="1"/>
</dbReference>
<dbReference type="Gene3D" id="3.20.20.140">
    <property type="entry name" value="Metal-dependent hydrolases"/>
    <property type="match status" value="1"/>
</dbReference>
<dbReference type="SUPFAM" id="SSF51556">
    <property type="entry name" value="Metallo-dependent hydrolases"/>
    <property type="match status" value="1"/>
</dbReference>
<dbReference type="GO" id="GO:0016810">
    <property type="term" value="F:hydrolase activity, acting on carbon-nitrogen (but not peptide) bonds"/>
    <property type="evidence" value="ECO:0007669"/>
    <property type="project" value="InterPro"/>
</dbReference>
<gene>
    <name evidence="2" type="ORF">RAG0_04176</name>
</gene>
<evidence type="ECO:0000313" key="2">
    <source>
        <dbReference type="EMBL" id="CZS94133.1"/>
    </source>
</evidence>
<reference evidence="3" key="1">
    <citation type="submission" date="2016-03" db="EMBL/GenBank/DDBJ databases">
        <authorList>
            <person name="Guldener U."/>
        </authorList>
    </citation>
    <scope>NUCLEOTIDE SEQUENCE [LARGE SCALE GENOMIC DNA]</scope>
    <source>
        <strain evidence="3">04CH-RAC-A.6.1</strain>
    </source>
</reference>